<dbReference type="PANTHER" id="PTHR10030">
    <property type="entry name" value="ALPHA-L-FUCOSIDASE"/>
    <property type="match status" value="1"/>
</dbReference>
<dbReference type="GO" id="GO:0006004">
    <property type="term" value="P:fucose metabolic process"/>
    <property type="evidence" value="ECO:0007669"/>
    <property type="project" value="InterPro"/>
</dbReference>
<dbReference type="AlphaFoldDB" id="A0A4Q7J158"/>
<proteinExistence type="inferred from homology"/>
<dbReference type="InterPro" id="IPR017853">
    <property type="entry name" value="GH"/>
</dbReference>
<dbReference type="SMART" id="SM00812">
    <property type="entry name" value="Alpha_L_fucos"/>
    <property type="match status" value="1"/>
</dbReference>
<keyword evidence="5" id="KW-0378">Hydrolase</keyword>
<dbReference type="EMBL" id="SFCC01000019">
    <property type="protein sequence ID" value="RZQ60156.1"/>
    <property type="molecule type" value="Genomic_DNA"/>
</dbReference>
<evidence type="ECO:0000256" key="3">
    <source>
        <dbReference type="ARBA" id="ARBA00012662"/>
    </source>
</evidence>
<organism evidence="10 11">
    <name type="scientific">Amycolatopsis suaedae</name>
    <dbReference type="NCBI Taxonomy" id="2510978"/>
    <lineage>
        <taxon>Bacteria</taxon>
        <taxon>Bacillati</taxon>
        <taxon>Actinomycetota</taxon>
        <taxon>Actinomycetes</taxon>
        <taxon>Pseudonocardiales</taxon>
        <taxon>Pseudonocardiaceae</taxon>
        <taxon>Amycolatopsis</taxon>
    </lineage>
</organism>
<gene>
    <name evidence="10" type="ORF">EWH70_31150</name>
</gene>
<evidence type="ECO:0000313" key="10">
    <source>
        <dbReference type="EMBL" id="RZQ60156.1"/>
    </source>
</evidence>
<dbReference type="GO" id="GO:0005764">
    <property type="term" value="C:lysosome"/>
    <property type="evidence" value="ECO:0007669"/>
    <property type="project" value="TreeGrafter"/>
</dbReference>
<name>A0A4Q7J158_9PSEU</name>
<sequence>MRPRRTLVLLATGTLLAAAIPAANADDRPAATAAPAAVIVPLDGYFDNDGIDSASARDGNFDGSGNTFPAEGLPSGRTSVDGIDFTFPSGAAGVKNNVVALGQRIELRPGRYHSAHFLVASSYGAASGPATVHYADGGTTTATLSGPDWYGGSGAITAPFRYTPGGTDQHAVSISAAQVWIDAGRDAVAVTLPTTKPAQPNQSSLHVFALSAQPAGAGKTLALRGSRSTTKSLPGGVQAVEATVTNLGTEWITERDGITVRAEVAGARTVRPALVRRLGPGEQARVRIGIVRTTAPANTVVDGTVVAQGRRLRAEQPVRFTLGVPDYQPTDASLGTHESPYWFDDAKFGIFIHWGLYSVPAWSPPGEQYAEWYWRWMEDRNNPVYAHHAKTYGENFSYDRFIPGFTADRYDPRAWAELIQAAGAKYYVLTSKHHEGFALYDSKVSGRDSVDLGPRRDLVKELFDASRRYTPELRNGLYFSMPEWYNPDNPWMGHGPRNPYTGADEPYTGYQAGKDYVRDYQGPQMREIVRQYDPDVIWCDIGGVNDSRSVLAEYFNRAKNRPDPKDVTVDDRCGIPTHDFTTPEYTTYPDTVVKKWETSRGLDPRSYGYNRATPDHMYMTADEVVDTLVDTNSKNGNFLLDIGPRADGSIPEIMQTRLREAGEWLRVNGESIHGTTYWARMAQQGPLRFSVKQNEAFYITSLEPPGSQIVVDAPVPIRDGDRITMLGFPGHSLKWTKQGGKLMIDVPDAARAAGKWAWTFRIG</sequence>
<evidence type="ECO:0000259" key="9">
    <source>
        <dbReference type="Pfam" id="PF16757"/>
    </source>
</evidence>
<dbReference type="PRINTS" id="PR00741">
    <property type="entry name" value="GLHYDRLASE29"/>
</dbReference>
<keyword evidence="6" id="KW-0326">Glycosidase</keyword>
<dbReference type="InterPro" id="IPR000933">
    <property type="entry name" value="Glyco_hydro_29"/>
</dbReference>
<keyword evidence="11" id="KW-1185">Reference proteome</keyword>
<evidence type="ECO:0000256" key="5">
    <source>
        <dbReference type="ARBA" id="ARBA00022801"/>
    </source>
</evidence>
<evidence type="ECO:0000256" key="2">
    <source>
        <dbReference type="ARBA" id="ARBA00007951"/>
    </source>
</evidence>
<dbReference type="Proteomes" id="UP000292003">
    <property type="component" value="Unassembled WGS sequence"/>
</dbReference>
<evidence type="ECO:0000256" key="7">
    <source>
        <dbReference type="SAM" id="SignalP"/>
    </source>
</evidence>
<dbReference type="Pfam" id="PF16757">
    <property type="entry name" value="Fucosidase_C"/>
    <property type="match status" value="1"/>
</dbReference>
<dbReference type="InterPro" id="IPR031919">
    <property type="entry name" value="Fucosidase_C"/>
</dbReference>
<dbReference type="Gene3D" id="2.60.40.1180">
    <property type="entry name" value="Golgi alpha-mannosidase II"/>
    <property type="match status" value="1"/>
</dbReference>
<dbReference type="PANTHER" id="PTHR10030:SF37">
    <property type="entry name" value="ALPHA-L-FUCOSIDASE-RELATED"/>
    <property type="match status" value="1"/>
</dbReference>
<dbReference type="InterPro" id="IPR006311">
    <property type="entry name" value="TAT_signal"/>
</dbReference>
<reference evidence="10 11" key="1">
    <citation type="submission" date="2019-02" db="EMBL/GenBank/DDBJ databases">
        <title>Draft genome sequence of Amycolatopsis sp. 8-3EHSu isolated from roots of Suaeda maritima.</title>
        <authorList>
            <person name="Duangmal K."/>
            <person name="Chantavorakit T."/>
        </authorList>
    </citation>
    <scope>NUCLEOTIDE SEQUENCE [LARGE SCALE GENOMIC DNA]</scope>
    <source>
        <strain evidence="10 11">8-3EHSu</strain>
    </source>
</reference>
<evidence type="ECO:0000256" key="6">
    <source>
        <dbReference type="ARBA" id="ARBA00023295"/>
    </source>
</evidence>
<keyword evidence="4 7" id="KW-0732">Signal</keyword>
<evidence type="ECO:0000259" key="8">
    <source>
        <dbReference type="Pfam" id="PF01120"/>
    </source>
</evidence>
<evidence type="ECO:0000313" key="11">
    <source>
        <dbReference type="Proteomes" id="UP000292003"/>
    </source>
</evidence>
<comment type="caution">
    <text evidence="10">The sequence shown here is derived from an EMBL/GenBank/DDBJ whole genome shotgun (WGS) entry which is preliminary data.</text>
</comment>
<dbReference type="Gene3D" id="3.20.20.80">
    <property type="entry name" value="Glycosidases"/>
    <property type="match status" value="1"/>
</dbReference>
<dbReference type="InterPro" id="IPR013780">
    <property type="entry name" value="Glyco_hydro_b"/>
</dbReference>
<protein>
    <recommendedName>
        <fullName evidence="3">alpha-L-fucosidase</fullName>
        <ecNumber evidence="3">3.2.1.51</ecNumber>
    </recommendedName>
</protein>
<dbReference type="InterPro" id="IPR057739">
    <property type="entry name" value="Glyco_hydro_29_N"/>
</dbReference>
<feature type="domain" description="Glycoside hydrolase family 29 N-terminal" evidence="8">
    <location>
        <begin position="326"/>
        <end position="670"/>
    </location>
</feature>
<accession>A0A4Q7J158</accession>
<evidence type="ECO:0000256" key="4">
    <source>
        <dbReference type="ARBA" id="ARBA00022729"/>
    </source>
</evidence>
<dbReference type="RefSeq" id="WP_130479142.1">
    <property type="nucleotide sequence ID" value="NZ_SFCC01000019.1"/>
</dbReference>
<dbReference type="InterPro" id="IPR016286">
    <property type="entry name" value="FUC_metazoa-typ"/>
</dbReference>
<dbReference type="GO" id="GO:0004560">
    <property type="term" value="F:alpha-L-fucosidase activity"/>
    <property type="evidence" value="ECO:0007669"/>
    <property type="project" value="InterPro"/>
</dbReference>
<dbReference type="PROSITE" id="PS51318">
    <property type="entry name" value="TAT"/>
    <property type="match status" value="1"/>
</dbReference>
<dbReference type="EC" id="3.2.1.51" evidence="3"/>
<dbReference type="GO" id="GO:0016139">
    <property type="term" value="P:glycoside catabolic process"/>
    <property type="evidence" value="ECO:0007669"/>
    <property type="project" value="TreeGrafter"/>
</dbReference>
<dbReference type="OrthoDB" id="5526311at2"/>
<feature type="chain" id="PRO_5020335249" description="alpha-L-fucosidase" evidence="7">
    <location>
        <begin position="26"/>
        <end position="763"/>
    </location>
</feature>
<feature type="signal peptide" evidence="7">
    <location>
        <begin position="1"/>
        <end position="25"/>
    </location>
</feature>
<dbReference type="Pfam" id="PF01120">
    <property type="entry name" value="Alpha_L_fucos"/>
    <property type="match status" value="1"/>
</dbReference>
<feature type="domain" description="Alpha-L-fucosidase C-terminal" evidence="9">
    <location>
        <begin position="689"/>
        <end position="762"/>
    </location>
</feature>
<evidence type="ECO:0000256" key="1">
    <source>
        <dbReference type="ARBA" id="ARBA00004071"/>
    </source>
</evidence>
<comment type="similarity">
    <text evidence="2">Belongs to the glycosyl hydrolase 29 family.</text>
</comment>
<comment type="function">
    <text evidence="1">Alpha-L-fucosidase is responsible for hydrolyzing the alpha-1,6-linked fucose joined to the reducing-end N-acetylglucosamine of the carbohydrate moieties of glycoproteins.</text>
</comment>
<dbReference type="SUPFAM" id="SSF51445">
    <property type="entry name" value="(Trans)glycosidases"/>
    <property type="match status" value="1"/>
</dbReference>